<dbReference type="EMBL" id="CM002241">
    <property type="protein sequence ID" value="EAA28871.1"/>
    <property type="molecule type" value="Genomic_DNA"/>
</dbReference>
<dbReference type="PaxDb" id="5141-EFNCRP00000001348"/>
<evidence type="ECO:0000313" key="2">
    <source>
        <dbReference type="EMBL" id="EAA28871.1"/>
    </source>
</evidence>
<organism evidence="2 3">
    <name type="scientific">Neurospora crassa (strain ATCC 24698 / 74-OR23-1A / CBS 708.71 / DSM 1257 / FGSC 987)</name>
    <dbReference type="NCBI Taxonomy" id="367110"/>
    <lineage>
        <taxon>Eukaryota</taxon>
        <taxon>Fungi</taxon>
        <taxon>Dikarya</taxon>
        <taxon>Ascomycota</taxon>
        <taxon>Pezizomycotina</taxon>
        <taxon>Sordariomycetes</taxon>
        <taxon>Sordariomycetidae</taxon>
        <taxon>Sordariales</taxon>
        <taxon>Sordariaceae</taxon>
        <taxon>Neurospora</taxon>
    </lineage>
</organism>
<dbReference type="Proteomes" id="UP000001805">
    <property type="component" value="Chromosome 5, Linkage Group VI"/>
</dbReference>
<proteinExistence type="predicted"/>
<feature type="region of interest" description="Disordered" evidence="1">
    <location>
        <begin position="1"/>
        <end position="31"/>
    </location>
</feature>
<dbReference type="HOGENOM" id="CLU_1949398_0_0_1"/>
<dbReference type="VEuPathDB" id="FungiDB:NCU05907"/>
<evidence type="ECO:0000313" key="3">
    <source>
        <dbReference type="Proteomes" id="UP000001805"/>
    </source>
</evidence>
<dbReference type="GeneID" id="3874254"/>
<gene>
    <name evidence="2" type="ORF">NCU05907</name>
</gene>
<sequence length="129" mass="13927">MPGIPTGNLAGGPAGAGLPGTAARDPGPGTDAMTGIMDDDGNRVKAAEPAHSTIKSTIKLNAFPKFDGTKWTHKFNLDEKYKRQIQTEFYETNQHQYTPAGRAELIKEDTTMETHCQASLPCYPPVLIP</sequence>
<keyword evidence="3" id="KW-1185">Reference proteome</keyword>
<dbReference type="STRING" id="367110.Q7S0N3"/>
<dbReference type="AlphaFoldDB" id="Q7S0N3"/>
<name>Q7S0N3_NEUCR</name>
<reference evidence="2 3" key="1">
    <citation type="journal article" date="2003" name="Nature">
        <title>The genome sequence of the filamentous fungus Neurospora crassa.</title>
        <authorList>
            <person name="Galagan J.E."/>
            <person name="Calvo S.E."/>
            <person name="Borkovich K.A."/>
            <person name="Selker E.U."/>
            <person name="Read N.D."/>
            <person name="Jaffe D."/>
            <person name="FitzHugh W."/>
            <person name="Ma L.J."/>
            <person name="Smirnov S."/>
            <person name="Purcell S."/>
            <person name="Rehman B."/>
            <person name="Elkins T."/>
            <person name="Engels R."/>
            <person name="Wang S."/>
            <person name="Nielsen C.B."/>
            <person name="Butler J."/>
            <person name="Endrizzi M."/>
            <person name="Qui D."/>
            <person name="Ianakiev P."/>
            <person name="Bell-Pedersen D."/>
            <person name="Nelson M.A."/>
            <person name="Werner-Washburne M."/>
            <person name="Selitrennikoff C.P."/>
            <person name="Kinsey J.A."/>
            <person name="Braun E.L."/>
            <person name="Zelter A."/>
            <person name="Schulte U."/>
            <person name="Kothe G.O."/>
            <person name="Jedd G."/>
            <person name="Mewes W."/>
            <person name="Staben C."/>
            <person name="Marcotte E."/>
            <person name="Greenberg D."/>
            <person name="Roy A."/>
            <person name="Foley K."/>
            <person name="Naylor J."/>
            <person name="Stange-Thomann N."/>
            <person name="Barrett R."/>
            <person name="Gnerre S."/>
            <person name="Kamal M."/>
            <person name="Kamvysselis M."/>
            <person name="Mauceli E."/>
            <person name="Bielke C."/>
            <person name="Rudd S."/>
            <person name="Frishman D."/>
            <person name="Krystofova S."/>
            <person name="Rasmussen C."/>
            <person name="Metzenberg R.L."/>
            <person name="Perkins D.D."/>
            <person name="Kroken S."/>
            <person name="Cogoni C."/>
            <person name="Macino G."/>
            <person name="Catcheside D."/>
            <person name="Li W."/>
            <person name="Pratt R.J."/>
            <person name="Osmani S.A."/>
            <person name="DeSouza C.P."/>
            <person name="Glass L."/>
            <person name="Orbach M.J."/>
            <person name="Berglund J.A."/>
            <person name="Voelker R."/>
            <person name="Yarden O."/>
            <person name="Plamann M."/>
            <person name="Seiler S."/>
            <person name="Dunlap J."/>
            <person name="Radford A."/>
            <person name="Aramayo R."/>
            <person name="Natvig D.O."/>
            <person name="Alex L.A."/>
            <person name="Mannhaupt G."/>
            <person name="Ebbole D.J."/>
            <person name="Freitag M."/>
            <person name="Paulsen I."/>
            <person name="Sachs M.S."/>
            <person name="Lander E.S."/>
            <person name="Nusbaum C."/>
            <person name="Birren B."/>
        </authorList>
    </citation>
    <scope>NUCLEOTIDE SEQUENCE [LARGE SCALE GENOMIC DNA]</scope>
    <source>
        <strain evidence="3">ATCC 24698 / 74-OR23-1A / CBS 708.71 / DSM 1257 / FGSC 987</strain>
    </source>
</reference>
<protein>
    <submittedName>
        <fullName evidence="2">Uncharacterized protein</fullName>
    </submittedName>
</protein>
<dbReference type="InParanoid" id="Q7S0N3"/>
<dbReference type="KEGG" id="ncr:NCU05907"/>
<evidence type="ECO:0000256" key="1">
    <source>
        <dbReference type="SAM" id="MobiDB-lite"/>
    </source>
</evidence>
<feature type="compositionally biased region" description="Gly residues" evidence="1">
    <location>
        <begin position="9"/>
        <end position="18"/>
    </location>
</feature>
<accession>Q7S0N3</accession>
<dbReference type="RefSeq" id="XP_958107.1">
    <property type="nucleotide sequence ID" value="XM_953014.2"/>
</dbReference>
<dbReference type="OrthoDB" id="4847360at2759"/>